<reference evidence="17 18" key="1">
    <citation type="journal article" date="2018" name="Int. J. Syst. Evol. Microbiol.">
        <title>Zhouia spongiae sp. nov., isolated from a marine sponge.</title>
        <authorList>
            <person name="Zhuang L."/>
            <person name="Lin B."/>
            <person name="Qin F."/>
            <person name="Luo L."/>
        </authorList>
    </citation>
    <scope>NUCLEOTIDE SEQUENCE [LARGE SCALE GENOMIC DNA]</scope>
    <source>
        <strain evidence="17 18">HN-Y44</strain>
    </source>
</reference>
<dbReference type="InterPro" id="IPR003594">
    <property type="entry name" value="HATPase_dom"/>
</dbReference>
<evidence type="ECO:0000256" key="6">
    <source>
        <dbReference type="ARBA" id="ARBA00022679"/>
    </source>
</evidence>
<evidence type="ECO:0000256" key="1">
    <source>
        <dbReference type="ARBA" id="ARBA00000085"/>
    </source>
</evidence>
<keyword evidence="18" id="KW-1185">Reference proteome</keyword>
<dbReference type="Gene3D" id="3.30.565.10">
    <property type="entry name" value="Histidine kinase-like ATPase, C-terminal domain"/>
    <property type="match status" value="1"/>
</dbReference>
<evidence type="ECO:0000259" key="16">
    <source>
        <dbReference type="PROSITE" id="PS50885"/>
    </source>
</evidence>
<keyword evidence="6" id="KW-0808">Transferase</keyword>
<feature type="transmembrane region" description="Helical" evidence="13">
    <location>
        <begin position="7"/>
        <end position="26"/>
    </location>
</feature>
<feature type="coiled-coil region" evidence="12">
    <location>
        <begin position="82"/>
        <end position="109"/>
    </location>
</feature>
<dbReference type="PROSITE" id="PS50112">
    <property type="entry name" value="PAS"/>
    <property type="match status" value="1"/>
</dbReference>
<dbReference type="InterPro" id="IPR036890">
    <property type="entry name" value="HATPase_C_sf"/>
</dbReference>
<dbReference type="EMBL" id="CP094326">
    <property type="protein sequence ID" value="UNY98456.1"/>
    <property type="molecule type" value="Genomic_DNA"/>
</dbReference>
<dbReference type="PANTHER" id="PTHR45528">
    <property type="entry name" value="SENSOR HISTIDINE KINASE CPXA"/>
    <property type="match status" value="1"/>
</dbReference>
<organism evidence="17 18">
    <name type="scientific">Zhouia spongiae</name>
    <dbReference type="NCBI Taxonomy" id="2202721"/>
    <lineage>
        <taxon>Bacteria</taxon>
        <taxon>Pseudomonadati</taxon>
        <taxon>Bacteroidota</taxon>
        <taxon>Flavobacteriia</taxon>
        <taxon>Flavobacteriales</taxon>
        <taxon>Flavobacteriaceae</taxon>
        <taxon>Zhouia</taxon>
    </lineage>
</organism>
<feature type="transmembrane region" description="Helical" evidence="13">
    <location>
        <begin position="32"/>
        <end position="51"/>
    </location>
</feature>
<dbReference type="PROSITE" id="PS50109">
    <property type="entry name" value="HIS_KIN"/>
    <property type="match status" value="1"/>
</dbReference>
<dbReference type="SUPFAM" id="SSF55874">
    <property type="entry name" value="ATPase domain of HSP90 chaperone/DNA topoisomerase II/histidine kinase"/>
    <property type="match status" value="1"/>
</dbReference>
<keyword evidence="13" id="KW-0812">Transmembrane</keyword>
<comment type="catalytic activity">
    <reaction evidence="1">
        <text>ATP + protein L-histidine = ADP + protein N-phospho-L-histidine.</text>
        <dbReference type="EC" id="2.7.13.3"/>
    </reaction>
</comment>
<protein>
    <recommendedName>
        <fullName evidence="3">histidine kinase</fullName>
        <ecNumber evidence="3">2.7.13.3</ecNumber>
    </recommendedName>
</protein>
<evidence type="ECO:0000256" key="13">
    <source>
        <dbReference type="SAM" id="Phobius"/>
    </source>
</evidence>
<dbReference type="InterPro" id="IPR000014">
    <property type="entry name" value="PAS"/>
</dbReference>
<dbReference type="SUPFAM" id="SSF55785">
    <property type="entry name" value="PYP-like sensor domain (PAS domain)"/>
    <property type="match status" value="1"/>
</dbReference>
<evidence type="ECO:0000256" key="12">
    <source>
        <dbReference type="SAM" id="Coils"/>
    </source>
</evidence>
<keyword evidence="10" id="KW-0902">Two-component regulatory system</keyword>
<evidence type="ECO:0000256" key="3">
    <source>
        <dbReference type="ARBA" id="ARBA00012438"/>
    </source>
</evidence>
<evidence type="ECO:0000256" key="4">
    <source>
        <dbReference type="ARBA" id="ARBA00022475"/>
    </source>
</evidence>
<dbReference type="Proteomes" id="UP000829476">
    <property type="component" value="Chromosome"/>
</dbReference>
<dbReference type="Pfam" id="PF13596">
    <property type="entry name" value="PAS_10"/>
    <property type="match status" value="1"/>
</dbReference>
<keyword evidence="9 17" id="KW-0067">ATP-binding</keyword>
<dbReference type="InterPro" id="IPR003660">
    <property type="entry name" value="HAMP_dom"/>
</dbReference>
<feature type="domain" description="Histidine kinase" evidence="14">
    <location>
        <begin position="221"/>
        <end position="419"/>
    </location>
</feature>
<sequence length="419" mass="48614">MTLKWRYRLYHLTVFSLFTALVIYTFHDRLLYLMLAELGILFLIVGSFYLFKALFLPIEQINLGIDTIKDQDFTVKISETGLKEVDEMIKVYNALIENIRNERRFQQEQHFFLSQLLENLPVAILILDYDDRISEYNPSASGLFKLTGDDIGKKISDVLPFVTTVEAHDRFPVKRFGNNYYRVILNTFVHKGFYRKVLMLEEVSQEIFSIEKKAYDKVIRMMAHEVKNSVGAVNSILEELKKEQGEEEAGLLDISIRRNKALNQFINNFARVVRIPEARMKQTEMVSWTNEILMLMKPKAEERGVTLNFKPAEPAIYKQIDVTLMEQVLINIILNAIEASENSEERKVTLSITSEHITVTDRGVGISDELQSELFTPFFTTKPQGQGVGLTMVRDILEKHHFQYFLQSKDGVTHFQIDF</sequence>
<dbReference type="EC" id="2.7.13.3" evidence="3"/>
<keyword evidence="12" id="KW-0175">Coiled coil</keyword>
<comment type="subcellular location">
    <subcellularLocation>
        <location evidence="2">Cell membrane</location>
        <topology evidence="2">Multi-pass membrane protein</topology>
    </subcellularLocation>
</comment>
<gene>
    <name evidence="17" type="ORF">MQE36_15420</name>
</gene>
<keyword evidence="8" id="KW-0418">Kinase</keyword>
<evidence type="ECO:0000313" key="17">
    <source>
        <dbReference type="EMBL" id="UNY98456.1"/>
    </source>
</evidence>
<dbReference type="PROSITE" id="PS50885">
    <property type="entry name" value="HAMP"/>
    <property type="match status" value="1"/>
</dbReference>
<dbReference type="InterPro" id="IPR005467">
    <property type="entry name" value="His_kinase_dom"/>
</dbReference>
<dbReference type="CDD" id="cd00130">
    <property type="entry name" value="PAS"/>
    <property type="match status" value="1"/>
</dbReference>
<evidence type="ECO:0000259" key="14">
    <source>
        <dbReference type="PROSITE" id="PS50109"/>
    </source>
</evidence>
<dbReference type="Pfam" id="PF02518">
    <property type="entry name" value="HATPase_c"/>
    <property type="match status" value="1"/>
</dbReference>
<dbReference type="GO" id="GO:0005524">
    <property type="term" value="F:ATP binding"/>
    <property type="evidence" value="ECO:0007669"/>
    <property type="project" value="UniProtKB-KW"/>
</dbReference>
<evidence type="ECO:0000259" key="15">
    <source>
        <dbReference type="PROSITE" id="PS50112"/>
    </source>
</evidence>
<evidence type="ECO:0000256" key="2">
    <source>
        <dbReference type="ARBA" id="ARBA00004651"/>
    </source>
</evidence>
<evidence type="ECO:0000256" key="8">
    <source>
        <dbReference type="ARBA" id="ARBA00022777"/>
    </source>
</evidence>
<keyword evidence="4" id="KW-1003">Cell membrane</keyword>
<keyword evidence="7" id="KW-0547">Nucleotide-binding</keyword>
<dbReference type="InterPro" id="IPR004358">
    <property type="entry name" value="Sig_transdc_His_kin-like_C"/>
</dbReference>
<evidence type="ECO:0000256" key="10">
    <source>
        <dbReference type="ARBA" id="ARBA00023012"/>
    </source>
</evidence>
<dbReference type="Gene3D" id="3.30.450.20">
    <property type="entry name" value="PAS domain"/>
    <property type="match status" value="1"/>
</dbReference>
<dbReference type="RefSeq" id="WP_242936862.1">
    <property type="nucleotide sequence ID" value="NZ_CP094326.1"/>
</dbReference>
<evidence type="ECO:0000256" key="9">
    <source>
        <dbReference type="ARBA" id="ARBA00022840"/>
    </source>
</evidence>
<dbReference type="InterPro" id="IPR050398">
    <property type="entry name" value="HssS/ArlS-like"/>
</dbReference>
<feature type="domain" description="PAS" evidence="15">
    <location>
        <begin position="109"/>
        <end position="151"/>
    </location>
</feature>
<keyword evidence="5" id="KW-0597">Phosphoprotein</keyword>
<dbReference type="PRINTS" id="PR00344">
    <property type="entry name" value="BCTRLSENSOR"/>
</dbReference>
<evidence type="ECO:0000313" key="18">
    <source>
        <dbReference type="Proteomes" id="UP000829476"/>
    </source>
</evidence>
<dbReference type="InterPro" id="IPR035965">
    <property type="entry name" value="PAS-like_dom_sf"/>
</dbReference>
<name>A0ABY3YLD6_9FLAO</name>
<keyword evidence="11 13" id="KW-0472">Membrane</keyword>
<evidence type="ECO:0000256" key="5">
    <source>
        <dbReference type="ARBA" id="ARBA00022553"/>
    </source>
</evidence>
<accession>A0ABY3YLD6</accession>
<dbReference type="SMART" id="SM00387">
    <property type="entry name" value="HATPase_c"/>
    <property type="match status" value="1"/>
</dbReference>
<proteinExistence type="predicted"/>
<dbReference type="PANTHER" id="PTHR45528:SF1">
    <property type="entry name" value="SENSOR HISTIDINE KINASE CPXA"/>
    <property type="match status" value="1"/>
</dbReference>
<evidence type="ECO:0000256" key="7">
    <source>
        <dbReference type="ARBA" id="ARBA00022741"/>
    </source>
</evidence>
<feature type="domain" description="HAMP" evidence="16">
    <location>
        <begin position="52"/>
        <end position="104"/>
    </location>
</feature>
<keyword evidence="13" id="KW-1133">Transmembrane helix</keyword>
<evidence type="ECO:0000256" key="11">
    <source>
        <dbReference type="ARBA" id="ARBA00023136"/>
    </source>
</evidence>